<dbReference type="GO" id="GO:0030479">
    <property type="term" value="C:actin cortical patch"/>
    <property type="evidence" value="ECO:0007669"/>
    <property type="project" value="TreeGrafter"/>
</dbReference>
<dbReference type="CDD" id="cd11525">
    <property type="entry name" value="SYLF_SH3YL1_like"/>
    <property type="match status" value="1"/>
</dbReference>
<accession>A0A9W9HY37</accession>
<dbReference type="Proteomes" id="UP001146351">
    <property type="component" value="Unassembled WGS sequence"/>
</dbReference>
<name>A0A9W9HY37_9EURO</name>
<dbReference type="GO" id="GO:0035091">
    <property type="term" value="F:phosphatidylinositol binding"/>
    <property type="evidence" value="ECO:0007669"/>
    <property type="project" value="TreeGrafter"/>
</dbReference>
<feature type="compositionally biased region" description="Low complexity" evidence="1">
    <location>
        <begin position="1"/>
        <end position="18"/>
    </location>
</feature>
<feature type="region of interest" description="Disordered" evidence="1">
    <location>
        <begin position="251"/>
        <end position="342"/>
    </location>
</feature>
<dbReference type="EMBL" id="JAPQKO010000005">
    <property type="protein sequence ID" value="KAJ5161078.1"/>
    <property type="molecule type" value="Genomic_DNA"/>
</dbReference>
<dbReference type="InterPro" id="IPR033643">
    <property type="entry name" value="SYLF_SH3YL1-like"/>
</dbReference>
<dbReference type="AlphaFoldDB" id="A0A9W9HY37"/>
<dbReference type="GO" id="GO:0051666">
    <property type="term" value="P:actin cortical patch localization"/>
    <property type="evidence" value="ECO:0007669"/>
    <property type="project" value="TreeGrafter"/>
</dbReference>
<dbReference type="GO" id="GO:0051015">
    <property type="term" value="F:actin filament binding"/>
    <property type="evidence" value="ECO:0007669"/>
    <property type="project" value="TreeGrafter"/>
</dbReference>
<reference evidence="3" key="1">
    <citation type="submission" date="2022-11" db="EMBL/GenBank/DDBJ databases">
        <authorList>
            <person name="Petersen C."/>
        </authorList>
    </citation>
    <scope>NUCLEOTIDE SEQUENCE</scope>
    <source>
        <strain evidence="3">IBT 21917</strain>
    </source>
</reference>
<keyword evidence="4" id="KW-1185">Reference proteome</keyword>
<evidence type="ECO:0000256" key="1">
    <source>
        <dbReference type="SAM" id="MobiDB-lite"/>
    </source>
</evidence>
<organism evidence="3 4">
    <name type="scientific">Penicillium capsulatum</name>
    <dbReference type="NCBI Taxonomy" id="69766"/>
    <lineage>
        <taxon>Eukaryota</taxon>
        <taxon>Fungi</taxon>
        <taxon>Dikarya</taxon>
        <taxon>Ascomycota</taxon>
        <taxon>Pezizomycotina</taxon>
        <taxon>Eurotiomycetes</taxon>
        <taxon>Eurotiomycetidae</taxon>
        <taxon>Eurotiales</taxon>
        <taxon>Aspergillaceae</taxon>
        <taxon>Penicillium</taxon>
    </lineage>
</organism>
<evidence type="ECO:0000313" key="4">
    <source>
        <dbReference type="Proteomes" id="UP001146351"/>
    </source>
</evidence>
<comment type="caution">
    <text evidence="3">The sequence shown here is derived from an EMBL/GenBank/DDBJ whole genome shotgun (WGS) entry which is preliminary data.</text>
</comment>
<dbReference type="PANTHER" id="PTHR15629">
    <property type="entry name" value="SH3YL1 PROTEIN"/>
    <property type="match status" value="1"/>
</dbReference>
<evidence type="ECO:0000259" key="2">
    <source>
        <dbReference type="Pfam" id="PF04366"/>
    </source>
</evidence>
<sequence>MADNQSIASSGSDSSKSSRWNLKQMNNPMPASLANECKKAERILESLITPKKSTSGEADLGIPRQILSHAKGLAIFTSFKLGGIGSIRFGSGLIVARLPNGGWSAPSAMATGGIGVGTQIGIELTDFVFVLNSEAAVRTFAQSGSLTLGRNVSVAFGPYGRSAEVGGAVGSKGMVGMFAYSKSRGIFGGKSLEGGMLGERLEANKKMYGTELTARQLLSGNYPPPPEASSLLRLLNSERFQPTTVKMSVADFSTDKPAVSEPPAKGPYPDVAELPADGHNGAPVGVAELPAEDPDNRLPAELDSGPQHGVHEMPAGNQKFVYELDASEPVSRGPKSKGINGL</sequence>
<reference evidence="3" key="2">
    <citation type="journal article" date="2023" name="IMA Fungus">
        <title>Comparative genomic study of the Penicillium genus elucidates a diverse pangenome and 15 lateral gene transfer events.</title>
        <authorList>
            <person name="Petersen C."/>
            <person name="Sorensen T."/>
            <person name="Nielsen M.R."/>
            <person name="Sondergaard T.E."/>
            <person name="Sorensen J.L."/>
            <person name="Fitzpatrick D.A."/>
            <person name="Frisvad J.C."/>
            <person name="Nielsen K.L."/>
        </authorList>
    </citation>
    <scope>NUCLEOTIDE SEQUENCE</scope>
    <source>
        <strain evidence="3">IBT 21917</strain>
    </source>
</reference>
<feature type="domain" description="Ysc84 actin-binding" evidence="2">
    <location>
        <begin position="113"/>
        <end position="237"/>
    </location>
</feature>
<proteinExistence type="predicted"/>
<feature type="region of interest" description="Disordered" evidence="1">
    <location>
        <begin position="1"/>
        <end position="25"/>
    </location>
</feature>
<dbReference type="OrthoDB" id="10255128at2759"/>
<dbReference type="Pfam" id="PF04366">
    <property type="entry name" value="Ysc84"/>
    <property type="match status" value="1"/>
</dbReference>
<dbReference type="InterPro" id="IPR007461">
    <property type="entry name" value="Ysc84_actin-binding"/>
</dbReference>
<dbReference type="InterPro" id="IPR051702">
    <property type="entry name" value="SH3_domain_YSC84-like"/>
</dbReference>
<protein>
    <recommendedName>
        <fullName evidence="2">Ysc84 actin-binding domain-containing protein</fullName>
    </recommendedName>
</protein>
<gene>
    <name evidence="3" type="ORF">N7492_006470</name>
</gene>
<dbReference type="PANTHER" id="PTHR15629:SF2">
    <property type="entry name" value="SH3 DOMAIN-CONTAINING YSC84-LIKE PROTEIN 1"/>
    <property type="match status" value="1"/>
</dbReference>
<dbReference type="GO" id="GO:0051017">
    <property type="term" value="P:actin filament bundle assembly"/>
    <property type="evidence" value="ECO:0007669"/>
    <property type="project" value="TreeGrafter"/>
</dbReference>
<evidence type="ECO:0000313" key="3">
    <source>
        <dbReference type="EMBL" id="KAJ5161078.1"/>
    </source>
</evidence>